<comment type="caution">
    <text evidence="2">The sequence shown here is derived from an EMBL/GenBank/DDBJ whole genome shotgun (WGS) entry which is preliminary data.</text>
</comment>
<name>A0A5B7ER75_PORTR</name>
<protein>
    <submittedName>
        <fullName evidence="2">Uncharacterized protein</fullName>
    </submittedName>
</protein>
<evidence type="ECO:0000313" key="2">
    <source>
        <dbReference type="EMBL" id="MPC35619.1"/>
    </source>
</evidence>
<gene>
    <name evidence="2" type="ORF">E2C01_029045</name>
</gene>
<dbReference type="EMBL" id="VSRR010003313">
    <property type="protein sequence ID" value="MPC35619.1"/>
    <property type="molecule type" value="Genomic_DNA"/>
</dbReference>
<dbReference type="Proteomes" id="UP000324222">
    <property type="component" value="Unassembled WGS sequence"/>
</dbReference>
<accession>A0A5B7ER75</accession>
<keyword evidence="3" id="KW-1185">Reference proteome</keyword>
<evidence type="ECO:0000256" key="1">
    <source>
        <dbReference type="SAM" id="MobiDB-lite"/>
    </source>
</evidence>
<feature type="region of interest" description="Disordered" evidence="1">
    <location>
        <begin position="1"/>
        <end position="31"/>
    </location>
</feature>
<reference evidence="2 3" key="1">
    <citation type="submission" date="2019-05" db="EMBL/GenBank/DDBJ databases">
        <title>Another draft genome of Portunus trituberculatus and its Hox gene families provides insights of decapod evolution.</title>
        <authorList>
            <person name="Jeong J.-H."/>
            <person name="Song I."/>
            <person name="Kim S."/>
            <person name="Choi T."/>
            <person name="Kim D."/>
            <person name="Ryu S."/>
            <person name="Kim W."/>
        </authorList>
    </citation>
    <scope>NUCLEOTIDE SEQUENCE [LARGE SCALE GENOMIC DNA]</scope>
    <source>
        <tissue evidence="2">Muscle</tissue>
    </source>
</reference>
<dbReference type="AlphaFoldDB" id="A0A5B7ER75"/>
<proteinExistence type="predicted"/>
<sequence length="105" mass="10839">MLDPFLRAPVRQPVTAAPGGDGQGGATTLVPPPTVLVLLSTAVPRPGQGKKSPGRRRCLVQETEEQCRKGVKEAGVPGLRKGRGRSATLAGDSVFSGLPRLAALC</sequence>
<evidence type="ECO:0000313" key="3">
    <source>
        <dbReference type="Proteomes" id="UP000324222"/>
    </source>
</evidence>
<organism evidence="2 3">
    <name type="scientific">Portunus trituberculatus</name>
    <name type="common">Swimming crab</name>
    <name type="synonym">Neptunus trituberculatus</name>
    <dbReference type="NCBI Taxonomy" id="210409"/>
    <lineage>
        <taxon>Eukaryota</taxon>
        <taxon>Metazoa</taxon>
        <taxon>Ecdysozoa</taxon>
        <taxon>Arthropoda</taxon>
        <taxon>Crustacea</taxon>
        <taxon>Multicrustacea</taxon>
        <taxon>Malacostraca</taxon>
        <taxon>Eumalacostraca</taxon>
        <taxon>Eucarida</taxon>
        <taxon>Decapoda</taxon>
        <taxon>Pleocyemata</taxon>
        <taxon>Brachyura</taxon>
        <taxon>Eubrachyura</taxon>
        <taxon>Portunoidea</taxon>
        <taxon>Portunidae</taxon>
        <taxon>Portuninae</taxon>
        <taxon>Portunus</taxon>
    </lineage>
</organism>